<dbReference type="InterPro" id="IPR010924">
    <property type="entry name" value="Rpo4"/>
</dbReference>
<keyword evidence="1" id="KW-0240">DNA-directed RNA polymerase</keyword>
<dbReference type="GO" id="GO:0000166">
    <property type="term" value="F:nucleotide binding"/>
    <property type="evidence" value="ECO:0007669"/>
    <property type="project" value="InterPro"/>
</dbReference>
<evidence type="ECO:0000313" key="3">
    <source>
        <dbReference type="Proteomes" id="UP000075321"/>
    </source>
</evidence>
<gene>
    <name evidence="1" type="primary">rpo4</name>
    <name evidence="1" type="synonym">rpoF</name>
    <name evidence="2" type="ORF">HAPAU_18900</name>
</gene>
<accession>A0A151AGR8</accession>
<dbReference type="HAMAP" id="MF_00864">
    <property type="entry name" value="RNApol_arch_Rpo4"/>
    <property type="match status" value="1"/>
</dbReference>
<dbReference type="Proteomes" id="UP000075321">
    <property type="component" value="Unassembled WGS sequence"/>
</dbReference>
<keyword evidence="1" id="KW-0804">Transcription</keyword>
<dbReference type="EMBL" id="LTAZ01000004">
    <property type="protein sequence ID" value="KYH26784.1"/>
    <property type="molecule type" value="Genomic_DNA"/>
</dbReference>
<comment type="function">
    <text evidence="1">DNA-dependent RNA polymerase (RNAP) catalyzes the transcription of DNA into RNA using the four ribonucleoside triphosphates as substrates. This subunit is less well bound than the others.</text>
</comment>
<keyword evidence="3" id="KW-1185">Reference proteome</keyword>
<dbReference type="SUPFAM" id="SSF47819">
    <property type="entry name" value="HRDC-like"/>
    <property type="match status" value="1"/>
</dbReference>
<dbReference type="EC" id="2.7.7.6" evidence="1"/>
<dbReference type="Pfam" id="PF03874">
    <property type="entry name" value="RNA_pol_Rpb4"/>
    <property type="match status" value="1"/>
</dbReference>
<dbReference type="PANTHER" id="PTHR39646">
    <property type="entry name" value="RNA POLYMERASE RPB4"/>
    <property type="match status" value="1"/>
</dbReference>
<organism evidence="2 3">
    <name type="scientific">Halalkalicoccus paucihalophilus</name>
    <dbReference type="NCBI Taxonomy" id="1008153"/>
    <lineage>
        <taxon>Archaea</taxon>
        <taxon>Methanobacteriati</taxon>
        <taxon>Methanobacteriota</taxon>
        <taxon>Stenosarchaea group</taxon>
        <taxon>Halobacteria</taxon>
        <taxon>Halobacteriales</taxon>
        <taxon>Halococcaceae</taxon>
        <taxon>Halalkalicoccus</taxon>
    </lineage>
</organism>
<proteinExistence type="inferred from homology"/>
<comment type="subcellular location">
    <subcellularLocation>
        <location evidence="1">Cytoplasm</location>
    </subcellularLocation>
</comment>
<dbReference type="Gene3D" id="6.10.140.10">
    <property type="match status" value="1"/>
</dbReference>
<dbReference type="GO" id="GO:0005737">
    <property type="term" value="C:cytoplasm"/>
    <property type="evidence" value="ECO:0007669"/>
    <property type="project" value="UniProtKB-SubCell"/>
</dbReference>
<dbReference type="InterPro" id="IPR010997">
    <property type="entry name" value="HRDC-like_sf"/>
</dbReference>
<dbReference type="GO" id="GO:0006352">
    <property type="term" value="P:DNA-templated transcription initiation"/>
    <property type="evidence" value="ECO:0007669"/>
    <property type="project" value="InterPro"/>
</dbReference>
<dbReference type="PIRSF" id="PIRSF005053">
    <property type="entry name" value="RNA_pol_F_arch"/>
    <property type="match status" value="1"/>
</dbReference>
<dbReference type="InterPro" id="IPR044876">
    <property type="entry name" value="HRDC_dom_sf"/>
</dbReference>
<dbReference type="GO" id="GO:0003899">
    <property type="term" value="F:DNA-directed RNA polymerase activity"/>
    <property type="evidence" value="ECO:0007669"/>
    <property type="project" value="UniProtKB-UniRule"/>
</dbReference>
<dbReference type="PANTHER" id="PTHR39646:SF1">
    <property type="entry name" value="DNA-DIRECTED RNA POLYMERASE SUBUNIT RPO4"/>
    <property type="match status" value="1"/>
</dbReference>
<reference evidence="2 3" key="1">
    <citation type="submission" date="2016-02" db="EMBL/GenBank/DDBJ databases">
        <title>Genome sequence of Halalkalicoccus paucihalophilus DSM 24557.</title>
        <authorList>
            <person name="Poehlein A."/>
            <person name="Daniel R."/>
        </authorList>
    </citation>
    <scope>NUCLEOTIDE SEQUENCE [LARGE SCALE GENOMIC DNA]</scope>
    <source>
        <strain evidence="2 3">DSM 24557</strain>
    </source>
</reference>
<dbReference type="AlphaFoldDB" id="A0A151AGR8"/>
<dbReference type="PATRIC" id="fig|1008153.3.peg.1920"/>
<keyword evidence="1" id="KW-0963">Cytoplasm</keyword>
<evidence type="ECO:0000313" key="2">
    <source>
        <dbReference type="EMBL" id="KYH26784.1"/>
    </source>
</evidence>
<name>A0A151AGR8_9EURY</name>
<comment type="similarity">
    <text evidence="1">Belongs to the eukaryotic RPB4 RNA polymerase subunit family.</text>
</comment>
<keyword evidence="1" id="KW-0548">Nucleotidyltransferase</keyword>
<dbReference type="GO" id="GO:0000428">
    <property type="term" value="C:DNA-directed RNA polymerase complex"/>
    <property type="evidence" value="ECO:0007669"/>
    <property type="project" value="UniProtKB-KW"/>
</dbReference>
<dbReference type="Gene3D" id="1.10.150.80">
    <property type="entry name" value="HRDC domain"/>
    <property type="match status" value="1"/>
</dbReference>
<keyword evidence="1" id="KW-0808">Transferase</keyword>
<dbReference type="OrthoDB" id="25158at2157"/>
<dbReference type="RefSeq" id="WP_066381781.1">
    <property type="nucleotide sequence ID" value="NZ_LTAZ01000004.1"/>
</dbReference>
<comment type="subunit">
    <text evidence="1">Part of the RNA polymerase complex. Forms a stalk with Rpo7 that extends from the main structure.</text>
</comment>
<sequence>MTIFREILDEEYLTVSETKALLADVEAERAADPDREMRYELARAIEHVNTFAVLSPEDANALVSDLRELEKVDESTAYKIADLLPRDRDELRSVYAQERYSLSGDELDEILNVVSQYA</sequence>
<evidence type="ECO:0000256" key="1">
    <source>
        <dbReference type="HAMAP-Rule" id="MF_00864"/>
    </source>
</evidence>
<comment type="caution">
    <text evidence="2">The sequence shown here is derived from an EMBL/GenBank/DDBJ whole genome shotgun (WGS) entry which is preliminary data.</text>
</comment>
<dbReference type="NCBIfam" id="NF011550">
    <property type="entry name" value="PRK14981.1-1"/>
    <property type="match status" value="1"/>
</dbReference>
<dbReference type="InterPro" id="IPR005574">
    <property type="entry name" value="Rpb4/RPC9"/>
</dbReference>
<comment type="catalytic activity">
    <reaction evidence="1">
        <text>RNA(n) + a ribonucleoside 5'-triphosphate = RNA(n+1) + diphosphate</text>
        <dbReference type="Rhea" id="RHEA:21248"/>
        <dbReference type="Rhea" id="RHEA-COMP:14527"/>
        <dbReference type="Rhea" id="RHEA-COMP:17342"/>
        <dbReference type="ChEBI" id="CHEBI:33019"/>
        <dbReference type="ChEBI" id="CHEBI:61557"/>
        <dbReference type="ChEBI" id="CHEBI:140395"/>
        <dbReference type="EC" id="2.7.7.6"/>
    </reaction>
</comment>
<protein>
    <recommendedName>
        <fullName evidence="1">DNA-directed RNA polymerase subunit Rpo4</fullName>
        <ecNumber evidence="1">2.7.7.6</ecNumber>
    </recommendedName>
    <alternativeName>
        <fullName evidence="1">DNA-directed RNA polymerase subunit F</fullName>
    </alternativeName>
</protein>